<organism evidence="3 4">
    <name type="scientific">Plectus sambesii</name>
    <dbReference type="NCBI Taxonomy" id="2011161"/>
    <lineage>
        <taxon>Eukaryota</taxon>
        <taxon>Metazoa</taxon>
        <taxon>Ecdysozoa</taxon>
        <taxon>Nematoda</taxon>
        <taxon>Chromadorea</taxon>
        <taxon>Plectida</taxon>
        <taxon>Plectina</taxon>
        <taxon>Plectoidea</taxon>
        <taxon>Plectidae</taxon>
        <taxon>Plectus</taxon>
    </lineage>
</organism>
<dbReference type="AlphaFoldDB" id="A0A914W022"/>
<dbReference type="Pfam" id="PF24415">
    <property type="entry name" value="Ig_Irg-7"/>
    <property type="match status" value="1"/>
</dbReference>
<dbReference type="SMART" id="SM00604">
    <property type="entry name" value="MD"/>
    <property type="match status" value="1"/>
</dbReference>
<accession>A0A914W022</accession>
<dbReference type="InterPro" id="IPR053295">
    <property type="entry name" value="Innate_immunity_reg"/>
</dbReference>
<dbReference type="Proteomes" id="UP000887566">
    <property type="component" value="Unplaced"/>
</dbReference>
<evidence type="ECO:0000313" key="4">
    <source>
        <dbReference type="WBParaSite" id="PSAMB.scaffold2836size20941.g19425.t1"/>
    </source>
</evidence>
<feature type="domain" description="EGF-like" evidence="2">
    <location>
        <begin position="375"/>
        <end position="386"/>
    </location>
</feature>
<sequence length="392" mass="42618">MFSMNSFFQTTMASTRTLACAVVLLCVTCSVAANALDSNKVLNRRSDRLERLAQRVGWKSIVRPSEAELNAVENEARRQPQPKIEYNMQSDGGCPPGYTGINCTSPICYNSSTIVYHDGTANMGDDVDWDVSDTCTDTYYFPLDSFVNDVYIDISASGLAAPNGRFLNPTGQEVLPTSMLPGPPNVWIAKYENLVKQNGAGTYGLTLSISRPGACLFVVQATTTLSVDGGFITDPRDDNVQTQQPVGNNGIERMPIDGIPSYFAFAVHSNNQAQSVSFYNGRILLQISPVNARFGCGAPNFAGTFTCNANNFYHVMIRGVDPYGYVWQRVYYYDCLAASPSKAVGSIGQSANLLPLSQCFNDGVLINAGTADAFCFCKPLFTGKMCQTPFTQ</sequence>
<dbReference type="InterPro" id="IPR057086">
    <property type="entry name" value="GBD_Irg-7_N"/>
</dbReference>
<dbReference type="PROSITE" id="PS00022">
    <property type="entry name" value="EGF_1"/>
    <property type="match status" value="1"/>
</dbReference>
<evidence type="ECO:0000256" key="1">
    <source>
        <dbReference type="SAM" id="SignalP"/>
    </source>
</evidence>
<proteinExistence type="predicted"/>
<feature type="signal peptide" evidence="1">
    <location>
        <begin position="1"/>
        <end position="33"/>
    </location>
</feature>
<reference evidence="4" key="1">
    <citation type="submission" date="2022-11" db="UniProtKB">
        <authorList>
            <consortium name="WormBaseParasite"/>
        </authorList>
    </citation>
    <scope>IDENTIFICATION</scope>
</reference>
<evidence type="ECO:0000313" key="3">
    <source>
        <dbReference type="Proteomes" id="UP000887566"/>
    </source>
</evidence>
<dbReference type="InterPro" id="IPR006582">
    <property type="entry name" value="MD_domain"/>
</dbReference>
<keyword evidence="3" id="KW-1185">Reference proteome</keyword>
<evidence type="ECO:0000259" key="2">
    <source>
        <dbReference type="PROSITE" id="PS00022"/>
    </source>
</evidence>
<keyword evidence="1" id="KW-0732">Signal</keyword>
<dbReference type="PANTHER" id="PTHR47324:SF3">
    <property type="entry name" value="EGF-LIKE DOMAIN-CONTAINING PROTEIN"/>
    <property type="match status" value="1"/>
</dbReference>
<dbReference type="InterPro" id="IPR000742">
    <property type="entry name" value="EGF"/>
</dbReference>
<dbReference type="WBParaSite" id="PSAMB.scaffold2836size20941.g19425.t1">
    <property type="protein sequence ID" value="PSAMB.scaffold2836size20941.g19425.t1"/>
    <property type="gene ID" value="PSAMB.scaffold2836size20941.g19425"/>
</dbReference>
<protein>
    <submittedName>
        <fullName evidence="4">EGF-like domain-containing protein</fullName>
    </submittedName>
</protein>
<dbReference type="InterPro" id="IPR057085">
    <property type="entry name" value="Ig_Irg-7"/>
</dbReference>
<feature type="chain" id="PRO_5037434160" evidence="1">
    <location>
        <begin position="34"/>
        <end position="392"/>
    </location>
</feature>
<dbReference type="PANTHER" id="PTHR47324">
    <property type="entry name" value="PROTEIN IRG-7-RELATED"/>
    <property type="match status" value="1"/>
</dbReference>
<dbReference type="Pfam" id="PF23623">
    <property type="entry name" value="GBD_IRG7_N"/>
    <property type="match status" value="1"/>
</dbReference>
<name>A0A914W022_9BILA</name>